<accession>A0A9P6GMZ3</accession>
<evidence type="ECO:0000313" key="2">
    <source>
        <dbReference type="EMBL" id="KAF9738677.1"/>
    </source>
</evidence>
<name>A0A9P6GMZ3_9PLEO</name>
<gene>
    <name evidence="2" type="ORF">PMIN01_03960</name>
</gene>
<dbReference type="Proteomes" id="UP000756921">
    <property type="component" value="Unassembled WGS sequence"/>
</dbReference>
<comment type="caution">
    <text evidence="2">The sequence shown here is derived from an EMBL/GenBank/DDBJ whole genome shotgun (WGS) entry which is preliminary data.</text>
</comment>
<dbReference type="AlphaFoldDB" id="A0A9P6GMZ3"/>
<keyword evidence="3" id="KW-1185">Reference proteome</keyword>
<organism evidence="2 3">
    <name type="scientific">Paraphaeosphaeria minitans</name>
    <dbReference type="NCBI Taxonomy" id="565426"/>
    <lineage>
        <taxon>Eukaryota</taxon>
        <taxon>Fungi</taxon>
        <taxon>Dikarya</taxon>
        <taxon>Ascomycota</taxon>
        <taxon>Pezizomycotina</taxon>
        <taxon>Dothideomycetes</taxon>
        <taxon>Pleosporomycetidae</taxon>
        <taxon>Pleosporales</taxon>
        <taxon>Massarineae</taxon>
        <taxon>Didymosphaeriaceae</taxon>
        <taxon>Paraphaeosphaeria</taxon>
    </lineage>
</organism>
<evidence type="ECO:0000256" key="1">
    <source>
        <dbReference type="SAM" id="MobiDB-lite"/>
    </source>
</evidence>
<reference evidence="2" key="1">
    <citation type="journal article" date="2020" name="Mol. Plant Microbe Interact.">
        <title>Genome Sequence of the Biocontrol Agent Coniothyrium minitans strain Conio (IMI 134523).</title>
        <authorList>
            <person name="Patel D."/>
            <person name="Shittu T.A."/>
            <person name="Baroncelli R."/>
            <person name="Muthumeenakshi S."/>
            <person name="Osborne T.H."/>
            <person name="Janganan T.K."/>
            <person name="Sreenivasaprasad S."/>
        </authorList>
    </citation>
    <scope>NUCLEOTIDE SEQUENCE</scope>
    <source>
        <strain evidence="2">Conio</strain>
    </source>
</reference>
<proteinExistence type="predicted"/>
<protein>
    <submittedName>
        <fullName evidence="2">Uncharacterized protein</fullName>
    </submittedName>
</protein>
<feature type="region of interest" description="Disordered" evidence="1">
    <location>
        <begin position="1"/>
        <end position="43"/>
    </location>
</feature>
<evidence type="ECO:0000313" key="3">
    <source>
        <dbReference type="Proteomes" id="UP000756921"/>
    </source>
</evidence>
<dbReference type="EMBL" id="WJXW01000003">
    <property type="protein sequence ID" value="KAF9738677.1"/>
    <property type="molecule type" value="Genomic_DNA"/>
</dbReference>
<sequence>MANPALKDTQARESSWLKSPNRHVRRREEKQAPPRFSSGAHRQGAPRMLFPREACLYRIGLLEDACLLPSSISSRPWHCAISSLPFQIPPPESSRCAISAIVFPRGALHSTALVANAKRLPRRPWIIMLCSIHLTIWRSNRLDKYLFLAPCFIRRRPLLVAVPAKSAVALRPRPRREPNIESWAALVAPGFDTWKPSFTGRWRERSIAVRRRSAASEASLCHAPAEKPTAPPVREYIVTRLAQDAGHNGRALAEEQVSCRDRPYRQGMDSTRALVQNSWPGAALIGAI</sequence>